<dbReference type="AlphaFoldDB" id="A0A5C6ZG77"/>
<evidence type="ECO:0000313" key="7">
    <source>
        <dbReference type="EMBL" id="TXD87884.1"/>
    </source>
</evidence>
<evidence type="ECO:0000256" key="5">
    <source>
        <dbReference type="SAM" id="Phobius"/>
    </source>
</evidence>
<gene>
    <name evidence="7" type="ORF">ESY86_15345</name>
</gene>
<protein>
    <submittedName>
        <fullName evidence="7">Calcium/sodium antiporter</fullName>
    </submittedName>
</protein>
<evidence type="ECO:0000256" key="3">
    <source>
        <dbReference type="ARBA" id="ARBA00022989"/>
    </source>
</evidence>
<feature type="domain" description="Sodium/calcium exchanger membrane region" evidence="6">
    <location>
        <begin position="172"/>
        <end position="314"/>
    </location>
</feature>
<dbReference type="Gene3D" id="1.20.1420.30">
    <property type="entry name" value="NCX, central ion-binding region"/>
    <property type="match status" value="1"/>
</dbReference>
<dbReference type="Pfam" id="PF01699">
    <property type="entry name" value="Na_Ca_ex"/>
    <property type="match status" value="2"/>
</dbReference>
<dbReference type="Proteomes" id="UP000321578">
    <property type="component" value="Unassembled WGS sequence"/>
</dbReference>
<dbReference type="GO" id="GO:0005886">
    <property type="term" value="C:plasma membrane"/>
    <property type="evidence" value="ECO:0007669"/>
    <property type="project" value="TreeGrafter"/>
</dbReference>
<keyword evidence="2 5" id="KW-0812">Transmembrane</keyword>
<feature type="transmembrane region" description="Helical" evidence="5">
    <location>
        <begin position="79"/>
        <end position="95"/>
    </location>
</feature>
<keyword evidence="4 5" id="KW-0472">Membrane</keyword>
<dbReference type="OrthoDB" id="9794225at2"/>
<dbReference type="PANTHER" id="PTHR10846:SF8">
    <property type="entry name" value="INNER MEMBRANE PROTEIN YRBG"/>
    <property type="match status" value="1"/>
</dbReference>
<dbReference type="GO" id="GO:0008273">
    <property type="term" value="F:calcium, potassium:sodium antiporter activity"/>
    <property type="evidence" value="ECO:0007669"/>
    <property type="project" value="TreeGrafter"/>
</dbReference>
<keyword evidence="3 5" id="KW-1133">Transmembrane helix</keyword>
<dbReference type="PANTHER" id="PTHR10846">
    <property type="entry name" value="SODIUM/POTASSIUM/CALCIUM EXCHANGER"/>
    <property type="match status" value="1"/>
</dbReference>
<dbReference type="EMBL" id="VORO01000019">
    <property type="protein sequence ID" value="TXD87884.1"/>
    <property type="molecule type" value="Genomic_DNA"/>
</dbReference>
<feature type="transmembrane region" description="Helical" evidence="5">
    <location>
        <begin position="171"/>
        <end position="191"/>
    </location>
</feature>
<sequence>MILSACLVVLGFALLIKGADWMVNGSTMLAKKHRIPDLAIGLTIVAFGTSAPELVVNTVASFEGHSDIVLGNVIGSNNFNLFLILGVVGLIYPITVQSSTVQREIPISFLAAVVFLLLANGYLFYDNIGLSRVDGLVLLLLFFLFLYYIYKQMRADVEVTETPKMEASSKKIWMLIALGLLGLIVGGKLIVDNAVAIASDMGVSEKIIGLTIIAAGTSLPELMTSVVAALKKNSDIAIGNIIGSNIFNILLILSVSSLVNPINFSAIFNMDIYLLLGGTLFLFLAMFTGKKKRLDRWESAILLITFVGYTTFLISKEL</sequence>
<feature type="domain" description="Sodium/calcium exchanger membrane region" evidence="6">
    <location>
        <begin position="4"/>
        <end position="150"/>
    </location>
</feature>
<dbReference type="NCBIfam" id="TIGR00367">
    <property type="entry name" value="calcium/sodium antiporter"/>
    <property type="match status" value="1"/>
</dbReference>
<feature type="transmembrane region" description="Helical" evidence="5">
    <location>
        <begin position="299"/>
        <end position="315"/>
    </location>
</feature>
<evidence type="ECO:0000256" key="2">
    <source>
        <dbReference type="ARBA" id="ARBA00022692"/>
    </source>
</evidence>
<comment type="subcellular location">
    <subcellularLocation>
        <location evidence="1">Membrane</location>
        <topology evidence="1">Multi-pass membrane protein</topology>
    </subcellularLocation>
</comment>
<dbReference type="GO" id="GO:0006874">
    <property type="term" value="P:intracellular calcium ion homeostasis"/>
    <property type="evidence" value="ECO:0007669"/>
    <property type="project" value="TreeGrafter"/>
</dbReference>
<dbReference type="InterPro" id="IPR004837">
    <property type="entry name" value="NaCa_Exmemb"/>
</dbReference>
<evidence type="ECO:0000259" key="6">
    <source>
        <dbReference type="Pfam" id="PF01699"/>
    </source>
</evidence>
<feature type="transmembrane region" description="Helical" evidence="5">
    <location>
        <begin position="207"/>
        <end position="230"/>
    </location>
</feature>
<dbReference type="GO" id="GO:0005262">
    <property type="term" value="F:calcium channel activity"/>
    <property type="evidence" value="ECO:0007669"/>
    <property type="project" value="TreeGrafter"/>
</dbReference>
<feature type="transmembrane region" description="Helical" evidence="5">
    <location>
        <begin position="131"/>
        <end position="150"/>
    </location>
</feature>
<dbReference type="InterPro" id="IPR044880">
    <property type="entry name" value="NCX_ion-bd_dom_sf"/>
</dbReference>
<proteinExistence type="predicted"/>
<comment type="caution">
    <text evidence="7">The sequence shown here is derived from an EMBL/GenBank/DDBJ whole genome shotgun (WGS) entry which is preliminary data.</text>
</comment>
<accession>A0A5C6ZG77</accession>
<evidence type="ECO:0000256" key="4">
    <source>
        <dbReference type="ARBA" id="ARBA00023136"/>
    </source>
</evidence>
<keyword evidence="8" id="KW-1185">Reference proteome</keyword>
<dbReference type="InterPro" id="IPR004481">
    <property type="entry name" value="K/Na/Ca-exchanger"/>
</dbReference>
<feature type="transmembrane region" description="Helical" evidence="5">
    <location>
        <begin position="107"/>
        <end position="125"/>
    </location>
</feature>
<feature type="transmembrane region" description="Helical" evidence="5">
    <location>
        <begin position="265"/>
        <end position="287"/>
    </location>
</feature>
<reference evidence="7 8" key="1">
    <citation type="submission" date="2019-08" db="EMBL/GenBank/DDBJ databases">
        <title>Genomes of Subsaximicrobium wynnwilliamsii strains.</title>
        <authorList>
            <person name="Bowman J.P."/>
        </authorList>
    </citation>
    <scope>NUCLEOTIDE SEQUENCE [LARGE SCALE GENOMIC DNA]</scope>
    <source>
        <strain evidence="7 8">2-80-2</strain>
    </source>
</reference>
<evidence type="ECO:0000256" key="1">
    <source>
        <dbReference type="ARBA" id="ARBA00004141"/>
    </source>
</evidence>
<name>A0A5C6ZG77_9FLAO</name>
<organism evidence="7 8">
    <name type="scientific">Subsaximicrobium wynnwilliamsii</name>
    <dbReference type="NCBI Taxonomy" id="291179"/>
    <lineage>
        <taxon>Bacteria</taxon>
        <taxon>Pseudomonadati</taxon>
        <taxon>Bacteroidota</taxon>
        <taxon>Flavobacteriia</taxon>
        <taxon>Flavobacteriales</taxon>
        <taxon>Flavobacteriaceae</taxon>
        <taxon>Subsaximicrobium</taxon>
    </lineage>
</organism>
<evidence type="ECO:0000313" key="8">
    <source>
        <dbReference type="Proteomes" id="UP000321578"/>
    </source>
</evidence>
<feature type="transmembrane region" description="Helical" evidence="5">
    <location>
        <begin position="237"/>
        <end position="259"/>
    </location>
</feature>